<dbReference type="KEGG" id="tva:4771380"/>
<dbReference type="VEuPathDB" id="TrichDB:TVAGG3_0304400"/>
<dbReference type="Proteomes" id="UP000001542">
    <property type="component" value="Unassembled WGS sequence"/>
</dbReference>
<reference evidence="1" key="1">
    <citation type="submission" date="2006-10" db="EMBL/GenBank/DDBJ databases">
        <authorList>
            <person name="Amadeo P."/>
            <person name="Zhao Q."/>
            <person name="Wortman J."/>
            <person name="Fraser-Liggett C."/>
            <person name="Carlton J."/>
        </authorList>
    </citation>
    <scope>NUCLEOTIDE SEQUENCE</scope>
    <source>
        <strain evidence="1">G3</strain>
    </source>
</reference>
<gene>
    <name evidence="1" type="ORF">TVAG_424330</name>
</gene>
<protein>
    <submittedName>
        <fullName evidence="1">Uncharacterized protein</fullName>
    </submittedName>
</protein>
<keyword evidence="2" id="KW-1185">Reference proteome</keyword>
<sequence>MGCMQSFCTFRKNLFDEQYEMLMASKPAPISLETIPLDPEDSDPPLFAIAKSDSDVVSDPENLTDEELNLYADQLSKNRNRV</sequence>
<dbReference type="VEuPathDB" id="TrichDB:TVAG_424330"/>
<dbReference type="OrthoDB" id="10554943at2759"/>
<reference evidence="1" key="2">
    <citation type="journal article" date="2007" name="Science">
        <title>Draft genome sequence of the sexually transmitted pathogen Trichomonas vaginalis.</title>
        <authorList>
            <person name="Carlton J.M."/>
            <person name="Hirt R.P."/>
            <person name="Silva J.C."/>
            <person name="Delcher A.L."/>
            <person name="Schatz M."/>
            <person name="Zhao Q."/>
            <person name="Wortman J.R."/>
            <person name="Bidwell S.L."/>
            <person name="Alsmark U.C.M."/>
            <person name="Besteiro S."/>
            <person name="Sicheritz-Ponten T."/>
            <person name="Noel C.J."/>
            <person name="Dacks J.B."/>
            <person name="Foster P.G."/>
            <person name="Simillion C."/>
            <person name="Van de Peer Y."/>
            <person name="Miranda-Saavedra D."/>
            <person name="Barton G.J."/>
            <person name="Westrop G.D."/>
            <person name="Mueller S."/>
            <person name="Dessi D."/>
            <person name="Fiori P.L."/>
            <person name="Ren Q."/>
            <person name="Paulsen I."/>
            <person name="Zhang H."/>
            <person name="Bastida-Corcuera F.D."/>
            <person name="Simoes-Barbosa A."/>
            <person name="Brown M.T."/>
            <person name="Hayes R.D."/>
            <person name="Mukherjee M."/>
            <person name="Okumura C.Y."/>
            <person name="Schneider R."/>
            <person name="Smith A.J."/>
            <person name="Vanacova S."/>
            <person name="Villalvazo M."/>
            <person name="Haas B.J."/>
            <person name="Pertea M."/>
            <person name="Feldblyum T.V."/>
            <person name="Utterback T.R."/>
            <person name="Shu C.L."/>
            <person name="Osoegawa K."/>
            <person name="de Jong P.J."/>
            <person name="Hrdy I."/>
            <person name="Horvathova L."/>
            <person name="Zubacova Z."/>
            <person name="Dolezal P."/>
            <person name="Malik S.B."/>
            <person name="Logsdon J.M. Jr."/>
            <person name="Henze K."/>
            <person name="Gupta A."/>
            <person name="Wang C.C."/>
            <person name="Dunne R.L."/>
            <person name="Upcroft J.A."/>
            <person name="Upcroft P."/>
            <person name="White O."/>
            <person name="Salzberg S.L."/>
            <person name="Tang P."/>
            <person name="Chiu C.-H."/>
            <person name="Lee Y.-S."/>
            <person name="Embley T.M."/>
            <person name="Coombs G.H."/>
            <person name="Mottram J.C."/>
            <person name="Tachezy J."/>
            <person name="Fraser-Liggett C.M."/>
            <person name="Johnson P.J."/>
        </authorList>
    </citation>
    <scope>NUCLEOTIDE SEQUENCE [LARGE SCALE GENOMIC DNA]</scope>
    <source>
        <strain evidence="1">G3</strain>
    </source>
</reference>
<accession>A2E1S2</accession>
<proteinExistence type="predicted"/>
<name>A2E1S2_TRIV3</name>
<evidence type="ECO:0000313" key="1">
    <source>
        <dbReference type="EMBL" id="EAY13401.1"/>
    </source>
</evidence>
<evidence type="ECO:0000313" key="2">
    <source>
        <dbReference type="Proteomes" id="UP000001542"/>
    </source>
</evidence>
<dbReference type="InParanoid" id="A2E1S2"/>
<dbReference type="AlphaFoldDB" id="A2E1S2"/>
<dbReference type="EMBL" id="DS113286">
    <property type="protein sequence ID" value="EAY13401.1"/>
    <property type="molecule type" value="Genomic_DNA"/>
</dbReference>
<organism evidence="1 2">
    <name type="scientific">Trichomonas vaginalis (strain ATCC PRA-98 / G3)</name>
    <dbReference type="NCBI Taxonomy" id="412133"/>
    <lineage>
        <taxon>Eukaryota</taxon>
        <taxon>Metamonada</taxon>
        <taxon>Parabasalia</taxon>
        <taxon>Trichomonadida</taxon>
        <taxon>Trichomonadidae</taxon>
        <taxon>Trichomonas</taxon>
    </lineage>
</organism>
<dbReference type="RefSeq" id="XP_001325624.1">
    <property type="nucleotide sequence ID" value="XM_001325589.1"/>
</dbReference>